<accession>A0A9D4JV95</accession>
<reference evidence="4" key="1">
    <citation type="journal article" date="2019" name="bioRxiv">
        <title>The Genome of the Zebra Mussel, Dreissena polymorpha: A Resource for Invasive Species Research.</title>
        <authorList>
            <person name="McCartney M.A."/>
            <person name="Auch B."/>
            <person name="Kono T."/>
            <person name="Mallez S."/>
            <person name="Zhang Y."/>
            <person name="Obille A."/>
            <person name="Becker A."/>
            <person name="Abrahante J.E."/>
            <person name="Garbe J."/>
            <person name="Badalamenti J.P."/>
            <person name="Herman A."/>
            <person name="Mangelson H."/>
            <person name="Liachko I."/>
            <person name="Sullivan S."/>
            <person name="Sone E.D."/>
            <person name="Koren S."/>
            <person name="Silverstein K.A.T."/>
            <person name="Beckman K.B."/>
            <person name="Gohl D.M."/>
        </authorList>
    </citation>
    <scope>NUCLEOTIDE SEQUENCE</scope>
    <source>
        <strain evidence="4">Duluth1</strain>
        <tissue evidence="4">Whole animal</tissue>
    </source>
</reference>
<feature type="compositionally biased region" description="Basic and acidic residues" evidence="2">
    <location>
        <begin position="275"/>
        <end position="291"/>
    </location>
</feature>
<dbReference type="InterPro" id="IPR001878">
    <property type="entry name" value="Znf_CCHC"/>
</dbReference>
<evidence type="ECO:0000313" key="4">
    <source>
        <dbReference type="EMBL" id="KAH3826025.1"/>
    </source>
</evidence>
<reference evidence="4" key="2">
    <citation type="submission" date="2020-11" db="EMBL/GenBank/DDBJ databases">
        <authorList>
            <person name="McCartney M.A."/>
            <person name="Auch B."/>
            <person name="Kono T."/>
            <person name="Mallez S."/>
            <person name="Becker A."/>
            <person name="Gohl D.M."/>
            <person name="Silverstein K.A.T."/>
            <person name="Koren S."/>
            <person name="Bechman K.B."/>
            <person name="Herman A."/>
            <person name="Abrahante J.E."/>
            <person name="Garbe J."/>
        </authorList>
    </citation>
    <scope>NUCLEOTIDE SEQUENCE</scope>
    <source>
        <strain evidence="4">Duluth1</strain>
        <tissue evidence="4">Whole animal</tissue>
    </source>
</reference>
<evidence type="ECO:0000256" key="1">
    <source>
        <dbReference type="PROSITE-ProRule" id="PRU00047"/>
    </source>
</evidence>
<keyword evidence="1" id="KW-0479">Metal-binding</keyword>
<organism evidence="4 5">
    <name type="scientific">Dreissena polymorpha</name>
    <name type="common">Zebra mussel</name>
    <name type="synonym">Mytilus polymorpha</name>
    <dbReference type="NCBI Taxonomy" id="45954"/>
    <lineage>
        <taxon>Eukaryota</taxon>
        <taxon>Metazoa</taxon>
        <taxon>Spiralia</taxon>
        <taxon>Lophotrochozoa</taxon>
        <taxon>Mollusca</taxon>
        <taxon>Bivalvia</taxon>
        <taxon>Autobranchia</taxon>
        <taxon>Heteroconchia</taxon>
        <taxon>Euheterodonta</taxon>
        <taxon>Imparidentia</taxon>
        <taxon>Neoheterodontei</taxon>
        <taxon>Myida</taxon>
        <taxon>Dreissenoidea</taxon>
        <taxon>Dreissenidae</taxon>
        <taxon>Dreissena</taxon>
    </lineage>
</organism>
<name>A0A9D4JV95_DREPO</name>
<evidence type="ECO:0000256" key="2">
    <source>
        <dbReference type="SAM" id="MobiDB-lite"/>
    </source>
</evidence>
<dbReference type="AlphaFoldDB" id="A0A9D4JV95"/>
<keyword evidence="1" id="KW-0862">Zinc</keyword>
<gene>
    <name evidence="4" type="ORF">DPMN_127914</name>
</gene>
<dbReference type="PANTHER" id="PTHR22639">
    <property type="entry name" value="GAG-RELATED PROTEIN"/>
    <property type="match status" value="1"/>
</dbReference>
<keyword evidence="1" id="KW-0863">Zinc-finger</keyword>
<feature type="compositionally biased region" description="Polar residues" evidence="2">
    <location>
        <begin position="259"/>
        <end position="268"/>
    </location>
</feature>
<evidence type="ECO:0000313" key="5">
    <source>
        <dbReference type="Proteomes" id="UP000828390"/>
    </source>
</evidence>
<dbReference type="PANTHER" id="PTHR22639:SF3">
    <property type="entry name" value="ZINC FINGER CCHC DOMAIN-CONTAINING PROTEIN 3"/>
    <property type="match status" value="1"/>
</dbReference>
<protein>
    <recommendedName>
        <fullName evidence="3">CCHC-type domain-containing protein</fullName>
    </recommendedName>
</protein>
<feature type="region of interest" description="Disordered" evidence="2">
    <location>
        <begin position="238"/>
        <end position="295"/>
    </location>
</feature>
<comment type="caution">
    <text evidence="4">The sequence shown here is derived from an EMBL/GenBank/DDBJ whole genome shotgun (WGS) entry which is preliminary data.</text>
</comment>
<keyword evidence="5" id="KW-1185">Reference proteome</keyword>
<dbReference type="InterPro" id="IPR042509">
    <property type="entry name" value="ZCCHC3"/>
</dbReference>
<dbReference type="GO" id="GO:0003723">
    <property type="term" value="F:RNA binding"/>
    <property type="evidence" value="ECO:0007669"/>
    <property type="project" value="InterPro"/>
</dbReference>
<sequence>MAVISSNFRPLDGNEICDRILQRTVKIQGQRGSSLVNIINLIRSLGVTENDVDAVSSNLPGSMAYDVVFTEPDKLTSFLASMKSDETVFQKLRYKFESYGSQVVHIRVHWLPIFIGNKILEDFFSQFGKVLKIELEKLTVQDFVTFSGVRIVTVEMSQQSKNKIPHVVNFECGNKALLTMRGRPPLCLRCMQLGHVGRDCPGKVIRPTVSLSVGKQASEVAKPVEDTGSVSTWTDVVRKGKKAKKAPETQDAAPATSPPVDQTPSPVTSEWPVVETKEMEVSEGTSKRKLETEEEFTPMPRNRVVSGVEQVESGGIDMSDMLSQDSIYDGMLATQSPHRM</sequence>
<dbReference type="GO" id="GO:0008270">
    <property type="term" value="F:zinc ion binding"/>
    <property type="evidence" value="ECO:0007669"/>
    <property type="project" value="UniProtKB-KW"/>
</dbReference>
<dbReference type="Proteomes" id="UP000828390">
    <property type="component" value="Unassembled WGS sequence"/>
</dbReference>
<proteinExistence type="predicted"/>
<evidence type="ECO:0000259" key="3">
    <source>
        <dbReference type="PROSITE" id="PS50158"/>
    </source>
</evidence>
<dbReference type="PROSITE" id="PS50158">
    <property type="entry name" value="ZF_CCHC"/>
    <property type="match status" value="1"/>
</dbReference>
<dbReference type="GO" id="GO:0002218">
    <property type="term" value="P:activation of innate immune response"/>
    <property type="evidence" value="ECO:0007669"/>
    <property type="project" value="InterPro"/>
</dbReference>
<feature type="domain" description="CCHC-type" evidence="3">
    <location>
        <begin position="187"/>
        <end position="201"/>
    </location>
</feature>
<dbReference type="EMBL" id="JAIWYP010000005">
    <property type="protein sequence ID" value="KAH3826025.1"/>
    <property type="molecule type" value="Genomic_DNA"/>
</dbReference>
<dbReference type="GO" id="GO:0003690">
    <property type="term" value="F:double-stranded DNA binding"/>
    <property type="evidence" value="ECO:0007669"/>
    <property type="project" value="InterPro"/>
</dbReference>